<comment type="catalytic activity">
    <reaction evidence="12">
        <text>ATP + H2O = ADP + phosphate + H(+)</text>
        <dbReference type="Rhea" id="RHEA:13065"/>
        <dbReference type="ChEBI" id="CHEBI:15377"/>
        <dbReference type="ChEBI" id="CHEBI:15378"/>
        <dbReference type="ChEBI" id="CHEBI:30616"/>
        <dbReference type="ChEBI" id="CHEBI:43474"/>
        <dbReference type="ChEBI" id="CHEBI:456216"/>
    </reaction>
</comment>
<keyword evidence="7 12" id="KW-0378">Hydrolase</keyword>
<dbReference type="PROSITE" id="PS50893">
    <property type="entry name" value="ABC_TRANSPORTER_2"/>
    <property type="match status" value="2"/>
</dbReference>
<keyword evidence="6 12" id="KW-0547">Nucleotide-binding</keyword>
<evidence type="ECO:0000256" key="5">
    <source>
        <dbReference type="ARBA" id="ARBA00022737"/>
    </source>
</evidence>
<dbReference type="PANTHER" id="PTHR43858:SF1">
    <property type="entry name" value="ABC TRANSPORTER-RELATED PROTEIN"/>
    <property type="match status" value="1"/>
</dbReference>
<dbReference type="GO" id="GO:0019843">
    <property type="term" value="F:rRNA binding"/>
    <property type="evidence" value="ECO:0007669"/>
    <property type="project" value="UniProtKB-UniRule"/>
</dbReference>
<feature type="domain" description="ABC transporter" evidence="13">
    <location>
        <begin position="320"/>
        <end position="538"/>
    </location>
</feature>
<comment type="domain">
    <text evidence="12">The P-site tRNA interaction motif (PtIM domain) probably interacts with the P-site tRNA(fMet) as well as the 23S rRNA.</text>
</comment>
<comment type="domain">
    <text evidence="12">The arm domain is inserted in the first ABC transporter domain. Probably contacts ribosomal protein L1.</text>
</comment>
<gene>
    <name evidence="12" type="primary">ettA</name>
    <name evidence="14" type="ORF">GGR20_001286</name>
</gene>
<protein>
    <recommendedName>
        <fullName evidence="12">Energy-dependent translational throttle protein EttA</fullName>
        <ecNumber evidence="12">3.6.1.-</ecNumber>
    </recommendedName>
    <alternativeName>
        <fullName evidence="12">Translational regulatory factor EttA</fullName>
    </alternativeName>
</protein>
<evidence type="ECO:0000313" key="14">
    <source>
        <dbReference type="EMBL" id="MBB4051650.1"/>
    </source>
</evidence>
<comment type="caution">
    <text evidence="14">The sequence shown here is derived from an EMBL/GenBank/DDBJ whole genome shotgun (WGS) entry which is preliminary data.</text>
</comment>
<evidence type="ECO:0000256" key="12">
    <source>
        <dbReference type="HAMAP-Rule" id="MF_00847"/>
    </source>
</evidence>
<evidence type="ECO:0000259" key="13">
    <source>
        <dbReference type="PROSITE" id="PS50893"/>
    </source>
</evidence>
<reference evidence="14 15" key="1">
    <citation type="submission" date="2020-08" db="EMBL/GenBank/DDBJ databases">
        <title>Genomic Encyclopedia of Type Strains, Phase IV (KMG-IV): sequencing the most valuable type-strain genomes for metagenomic binning, comparative biology and taxonomic classification.</title>
        <authorList>
            <person name="Goeker M."/>
        </authorList>
    </citation>
    <scope>NUCLEOTIDE SEQUENCE [LARGE SCALE GENOMIC DNA]</scope>
    <source>
        <strain evidence="14 15">DSM 23447</strain>
    </source>
</reference>
<dbReference type="NCBIfam" id="NF008775">
    <property type="entry name" value="PRK11819.1"/>
    <property type="match status" value="1"/>
</dbReference>
<dbReference type="CDD" id="cd03221">
    <property type="entry name" value="ABCF_EF-3"/>
    <property type="match status" value="2"/>
</dbReference>
<evidence type="ECO:0000256" key="3">
    <source>
        <dbReference type="ARBA" id="ARBA00022555"/>
    </source>
</evidence>
<dbReference type="Gene3D" id="3.40.50.300">
    <property type="entry name" value="P-loop containing nucleotide triphosphate hydrolases"/>
    <property type="match status" value="2"/>
</dbReference>
<proteinExistence type="inferred from homology"/>
<keyword evidence="3 12" id="KW-0820">tRNA-binding</keyword>
<evidence type="ECO:0000256" key="2">
    <source>
        <dbReference type="ARBA" id="ARBA00022490"/>
    </source>
</evidence>
<dbReference type="GO" id="GO:0043022">
    <property type="term" value="F:ribosome binding"/>
    <property type="evidence" value="ECO:0007669"/>
    <property type="project" value="UniProtKB-UniRule"/>
</dbReference>
<keyword evidence="10 12" id="KW-0694">RNA-binding</keyword>
<evidence type="ECO:0000256" key="11">
    <source>
        <dbReference type="ARBA" id="ARBA00022917"/>
    </source>
</evidence>
<dbReference type="EMBL" id="JACIEW010000002">
    <property type="protein sequence ID" value="MBB4051650.1"/>
    <property type="molecule type" value="Genomic_DNA"/>
</dbReference>
<organism evidence="14 15">
    <name type="scientific">Devosia subaequoris</name>
    <dbReference type="NCBI Taxonomy" id="395930"/>
    <lineage>
        <taxon>Bacteria</taxon>
        <taxon>Pseudomonadati</taxon>
        <taxon>Pseudomonadota</taxon>
        <taxon>Alphaproteobacteria</taxon>
        <taxon>Hyphomicrobiales</taxon>
        <taxon>Devosiaceae</taxon>
        <taxon>Devosia</taxon>
    </lineage>
</organism>
<dbReference type="InterPro" id="IPR003593">
    <property type="entry name" value="AAA+_ATPase"/>
</dbReference>
<dbReference type="SUPFAM" id="SSF52540">
    <property type="entry name" value="P-loop containing nucleoside triphosphate hydrolases"/>
    <property type="match status" value="2"/>
</dbReference>
<dbReference type="Proteomes" id="UP000547011">
    <property type="component" value="Unassembled WGS sequence"/>
</dbReference>
<feature type="binding site" evidence="12">
    <location>
        <begin position="352"/>
        <end position="359"/>
    </location>
    <ligand>
        <name>ATP</name>
        <dbReference type="ChEBI" id="CHEBI:30616"/>
        <label>2</label>
    </ligand>
</feature>
<evidence type="ECO:0000256" key="1">
    <source>
        <dbReference type="ARBA" id="ARBA00005868"/>
    </source>
</evidence>
<evidence type="ECO:0000256" key="10">
    <source>
        <dbReference type="ARBA" id="ARBA00022884"/>
    </source>
</evidence>
<evidence type="ECO:0000256" key="8">
    <source>
        <dbReference type="ARBA" id="ARBA00022840"/>
    </source>
</evidence>
<dbReference type="GO" id="GO:0000049">
    <property type="term" value="F:tRNA binding"/>
    <property type="evidence" value="ECO:0007669"/>
    <property type="project" value="UniProtKB-UniRule"/>
</dbReference>
<evidence type="ECO:0000256" key="4">
    <source>
        <dbReference type="ARBA" id="ARBA00022730"/>
    </source>
</evidence>
<evidence type="ECO:0000256" key="7">
    <source>
        <dbReference type="ARBA" id="ARBA00022801"/>
    </source>
</evidence>
<dbReference type="AlphaFoldDB" id="A0A7W6ILA1"/>
<keyword evidence="9 12" id="KW-0810">Translation regulation</keyword>
<keyword evidence="11 12" id="KW-0648">Protein biosynthesis</keyword>
<dbReference type="GO" id="GO:0006412">
    <property type="term" value="P:translation"/>
    <property type="evidence" value="ECO:0007669"/>
    <property type="project" value="UniProtKB-KW"/>
</dbReference>
<dbReference type="PROSITE" id="PS00211">
    <property type="entry name" value="ABC_TRANSPORTER_1"/>
    <property type="match status" value="1"/>
</dbReference>
<keyword evidence="15" id="KW-1185">Reference proteome</keyword>
<dbReference type="NCBIfam" id="TIGR03719">
    <property type="entry name" value="ABC_ABC_ChvD"/>
    <property type="match status" value="1"/>
</dbReference>
<comment type="subcellular location">
    <subcellularLocation>
        <location evidence="12">Cytoplasm</location>
    </subcellularLocation>
    <text evidence="12">Associates with ribosomes and polysomes.</text>
</comment>
<name>A0A7W6ILA1_9HYPH</name>
<dbReference type="HAMAP" id="MF_00847">
    <property type="entry name" value="EttA"/>
    <property type="match status" value="1"/>
</dbReference>
<dbReference type="InterPro" id="IPR032781">
    <property type="entry name" value="ABC_tran_Xtn"/>
</dbReference>
<dbReference type="GO" id="GO:0005524">
    <property type="term" value="F:ATP binding"/>
    <property type="evidence" value="ECO:0007669"/>
    <property type="project" value="UniProtKB-UniRule"/>
</dbReference>
<dbReference type="FunFam" id="3.40.50.300:FF:000011">
    <property type="entry name" value="Putative ABC transporter ATP-binding component"/>
    <property type="match status" value="1"/>
</dbReference>
<evidence type="ECO:0000313" key="15">
    <source>
        <dbReference type="Proteomes" id="UP000547011"/>
    </source>
</evidence>
<dbReference type="EC" id="3.6.1.-" evidence="12"/>
<comment type="caution">
    <text evidence="12">Lacks conserved residue(s) required for the propagation of feature annotation.</text>
</comment>
<dbReference type="GO" id="GO:0005737">
    <property type="term" value="C:cytoplasm"/>
    <property type="evidence" value="ECO:0007669"/>
    <property type="project" value="UniProtKB-SubCell"/>
</dbReference>
<dbReference type="GO" id="GO:0045900">
    <property type="term" value="P:negative regulation of translational elongation"/>
    <property type="evidence" value="ECO:0007669"/>
    <property type="project" value="UniProtKB-UniRule"/>
</dbReference>
<keyword evidence="4 12" id="KW-0699">rRNA-binding</keyword>
<sequence length="551" mass="60979">MARQFIYHMHGMSKAYAGGKKVLDNIHLSFYPDAKIGILGPNGSGKSTLLKIMAGIETEFSGEAWAAEGAKVGYLPQEPQLDPALNVLGNVMTGVKEKKDIVDRYNELMMNYSDETADEATQLQDVIDAQNLWDLESQVEVAMEALGCPPGDADVTNLSGGEKRRVALCALLLSKPDLLLLDEPTNHLDAETTAWLERHLREFEGAVLIITHDRYFLDNVTGWILELDRGRGVPYEGNYTAYLDAKAKRFAQEKSEDAARAKVLEREREWMGQSPQARQSKSKARIKAYDELVKLNEARTQSQTAQIIIPPGERLGQNVITVENLSKSFGDRLLIDDLSFKLPPGGIVGIIGPNGAGKTTLFKMLTGQETPDSGTVTVADNVNLGYVDQSRDALDPNKTVWEEISEGDDILMLGKREMNSRAYTSAFNFKGGDQQQKVGNLSGGQRNRVHLAKMLKSGANVLLLDEPTNDLDTETLAALEEALEEFAGCAVIISHDRMFLDRLATHMLAFEGDSHVEWFEGNFQDYEADKVRRLGADAVNPRRATYKPLTR</sequence>
<dbReference type="Pfam" id="PF12848">
    <property type="entry name" value="ABC_tran_Xtn"/>
    <property type="match status" value="1"/>
</dbReference>
<comment type="similarity">
    <text evidence="1 12">Belongs to the ABC transporter superfamily. ABCF family. Translational throttle EttA subfamily.</text>
</comment>
<evidence type="ECO:0000256" key="6">
    <source>
        <dbReference type="ARBA" id="ARBA00022741"/>
    </source>
</evidence>
<dbReference type="InterPro" id="IPR017871">
    <property type="entry name" value="ABC_transporter-like_CS"/>
</dbReference>
<dbReference type="RefSeq" id="WP_183310384.1">
    <property type="nucleotide sequence ID" value="NZ_JACIEW010000002.1"/>
</dbReference>
<evidence type="ECO:0000256" key="9">
    <source>
        <dbReference type="ARBA" id="ARBA00022845"/>
    </source>
</evidence>
<dbReference type="Pfam" id="PF00005">
    <property type="entry name" value="ABC_tran"/>
    <property type="match status" value="2"/>
</dbReference>
<comment type="subunit">
    <text evidence="12">Monomer. Probably contacts ribosomal proteins L1, L5, L33 and S7, the 16S and 23S rRNA and the P-site containing tRNA(fMet).</text>
</comment>
<comment type="function">
    <text evidence="12">A translation factor that gates the progression of the 70S ribosomal initiation complex (IC, containing tRNA(fMet) in the P-site) into the translation elongation cycle by using a mechanism sensitive to the ATP/ADP ratio. Binds to the 70S ribosome E-site where it modulates the state of the translating ribosome during subunit translocation. ATP hydrolysis probably frees it from the ribosome, which can enter the elongation phase.</text>
</comment>
<dbReference type="InterPro" id="IPR022374">
    <property type="entry name" value="EttA"/>
</dbReference>
<dbReference type="InterPro" id="IPR003439">
    <property type="entry name" value="ABC_transporter-like_ATP-bd"/>
</dbReference>
<feature type="domain" description="ABC transporter" evidence="13">
    <location>
        <begin position="7"/>
        <end position="254"/>
    </location>
</feature>
<accession>A0A7W6ILA1</accession>
<dbReference type="PANTHER" id="PTHR43858">
    <property type="entry name" value="ENERGY-DEPENDENT TRANSLATIONAL THROTTLE PROTEIN ETTA"/>
    <property type="match status" value="1"/>
</dbReference>
<keyword evidence="8 12" id="KW-0067">ATP-binding</keyword>
<keyword evidence="2 12" id="KW-0963">Cytoplasm</keyword>
<keyword evidence="5 12" id="KW-0677">Repeat</keyword>
<dbReference type="FunFam" id="3.40.50.300:FF:000183">
    <property type="entry name" value="ABC transporter ATP-binding protein yjjK"/>
    <property type="match status" value="1"/>
</dbReference>
<dbReference type="SMART" id="SM00382">
    <property type="entry name" value="AAA"/>
    <property type="match status" value="2"/>
</dbReference>
<dbReference type="GO" id="GO:0016887">
    <property type="term" value="F:ATP hydrolysis activity"/>
    <property type="evidence" value="ECO:0007669"/>
    <property type="project" value="UniProtKB-UniRule"/>
</dbReference>
<dbReference type="InterPro" id="IPR027417">
    <property type="entry name" value="P-loop_NTPase"/>
</dbReference>